<proteinExistence type="predicted"/>
<protein>
    <submittedName>
        <fullName evidence="2">Uma2 family endonuclease</fullName>
    </submittedName>
</protein>
<dbReference type="InterPro" id="IPR008538">
    <property type="entry name" value="Uma2"/>
</dbReference>
<reference evidence="2" key="2">
    <citation type="journal article" date="2021" name="Mar. Drugs">
        <title>Genome Reduction and Secondary Metabolism of the Marine Sponge-Associated Cyanobacterium Leptothoe.</title>
        <authorList>
            <person name="Konstantinou D."/>
            <person name="Popin R.V."/>
            <person name="Fewer D.P."/>
            <person name="Sivonen K."/>
            <person name="Gkelis S."/>
        </authorList>
    </citation>
    <scope>NUCLEOTIDE SEQUENCE</scope>
    <source>
        <strain evidence="2">TAU-MAC 1115</strain>
    </source>
</reference>
<dbReference type="InterPro" id="IPR012296">
    <property type="entry name" value="Nuclease_put_TT1808"/>
</dbReference>
<sequence length="188" mass="20352">MVAAVPKPITLEQFLALPDIDASPAWEFICGDVSQKPMPGGKHSRLQSRLGGAINGAGADYEALPELRCTFGGQSMVPDVVVVATADIPVDENGDISSTGIEFAPPWMIEILSPEQNQMKVTRKILHCLRHGGQMGWLIDPYERVVLVFYPDSLPDELTGEAVLPCLPEVGLALTVDQLFGWLRVGES</sequence>
<evidence type="ECO:0000259" key="1">
    <source>
        <dbReference type="Pfam" id="PF05685"/>
    </source>
</evidence>
<dbReference type="CDD" id="cd06260">
    <property type="entry name" value="DUF820-like"/>
    <property type="match status" value="1"/>
</dbReference>
<dbReference type="SUPFAM" id="SSF52980">
    <property type="entry name" value="Restriction endonuclease-like"/>
    <property type="match status" value="1"/>
</dbReference>
<feature type="domain" description="Putative restriction endonuclease" evidence="1">
    <location>
        <begin position="11"/>
        <end position="175"/>
    </location>
</feature>
<dbReference type="InterPro" id="IPR011335">
    <property type="entry name" value="Restrct_endonuc-II-like"/>
</dbReference>
<dbReference type="Proteomes" id="UP000717364">
    <property type="component" value="Unassembled WGS sequence"/>
</dbReference>
<evidence type="ECO:0000313" key="3">
    <source>
        <dbReference type="Proteomes" id="UP000717364"/>
    </source>
</evidence>
<accession>A0A947DJ95</accession>
<dbReference type="EMBL" id="JADOES010000051">
    <property type="protein sequence ID" value="MBT9317599.1"/>
    <property type="molecule type" value="Genomic_DNA"/>
</dbReference>
<name>A0A947DJ95_9CYAN</name>
<gene>
    <name evidence="2" type="ORF">IXB50_19430</name>
</gene>
<reference evidence="2" key="1">
    <citation type="submission" date="2020-11" db="EMBL/GenBank/DDBJ databases">
        <authorList>
            <person name="Konstantinou D."/>
            <person name="Gkelis S."/>
            <person name="Popin R."/>
            <person name="Fewer D."/>
            <person name="Sivonen K."/>
        </authorList>
    </citation>
    <scope>NUCLEOTIDE SEQUENCE</scope>
    <source>
        <strain evidence="2">TAU-MAC 1115</strain>
    </source>
</reference>
<dbReference type="RefSeq" id="WP_215610661.1">
    <property type="nucleotide sequence ID" value="NZ_JADOES010000051.1"/>
</dbReference>
<keyword evidence="3" id="KW-1185">Reference proteome</keyword>
<evidence type="ECO:0000313" key="2">
    <source>
        <dbReference type="EMBL" id="MBT9317599.1"/>
    </source>
</evidence>
<dbReference type="Pfam" id="PF05685">
    <property type="entry name" value="Uma2"/>
    <property type="match status" value="1"/>
</dbReference>
<dbReference type="PANTHER" id="PTHR34107">
    <property type="entry name" value="SLL0198 PROTEIN-RELATED"/>
    <property type="match status" value="1"/>
</dbReference>
<comment type="caution">
    <text evidence="2">The sequence shown here is derived from an EMBL/GenBank/DDBJ whole genome shotgun (WGS) entry which is preliminary data.</text>
</comment>
<keyword evidence="2" id="KW-0378">Hydrolase</keyword>
<dbReference type="GO" id="GO:0004519">
    <property type="term" value="F:endonuclease activity"/>
    <property type="evidence" value="ECO:0007669"/>
    <property type="project" value="UniProtKB-KW"/>
</dbReference>
<organism evidence="2 3">
    <name type="scientific">Leptothoe spongobia TAU-MAC 1115</name>
    <dbReference type="NCBI Taxonomy" id="1967444"/>
    <lineage>
        <taxon>Bacteria</taxon>
        <taxon>Bacillati</taxon>
        <taxon>Cyanobacteriota</taxon>
        <taxon>Cyanophyceae</taxon>
        <taxon>Nodosilineales</taxon>
        <taxon>Cymatolegaceae</taxon>
        <taxon>Leptothoe</taxon>
        <taxon>Leptothoe spongobia</taxon>
    </lineage>
</organism>
<dbReference type="PANTHER" id="PTHR34107:SF5">
    <property type="entry name" value="SLL1355 PROTEIN"/>
    <property type="match status" value="1"/>
</dbReference>
<dbReference type="AlphaFoldDB" id="A0A947DJ95"/>
<keyword evidence="2" id="KW-0255">Endonuclease</keyword>
<dbReference type="Gene3D" id="3.90.1570.10">
    <property type="entry name" value="tt1808, chain A"/>
    <property type="match status" value="1"/>
</dbReference>
<keyword evidence="2" id="KW-0540">Nuclease</keyword>